<keyword evidence="1" id="KW-0488">Methylation</keyword>
<sequence length="180" mass="20679">MNQKERKLNYRKISGYTSMSILSIISLIALLSLIVIPKVSVFKAKGQQSEARIKLVKIYNSMYAYKLENGSFVNTQKKVFSIENVSELDPYLKEEVSLLNNKNDKIYLISTQDQFAIAYVKVLNNGKLDVQRINSKKIFCYMLNGIEPNSENCHPQQNYNLESNSSDIKEVKKLLLLEND</sequence>
<dbReference type="InterPro" id="IPR000983">
    <property type="entry name" value="Bac_GSPG_pilin"/>
</dbReference>
<comment type="caution">
    <text evidence="3">The sequence shown here is derived from an EMBL/GenBank/DDBJ whole genome shotgun (WGS) entry which is preliminary data.</text>
</comment>
<keyword evidence="4" id="KW-1185">Reference proteome</keyword>
<evidence type="ECO:0008006" key="5">
    <source>
        <dbReference type="Google" id="ProtNLM"/>
    </source>
</evidence>
<keyword evidence="2" id="KW-0472">Membrane</keyword>
<dbReference type="GO" id="GO:0015628">
    <property type="term" value="P:protein secretion by the type II secretion system"/>
    <property type="evidence" value="ECO:0007669"/>
    <property type="project" value="InterPro"/>
</dbReference>
<evidence type="ECO:0000256" key="2">
    <source>
        <dbReference type="SAM" id="Phobius"/>
    </source>
</evidence>
<dbReference type="Proteomes" id="UP000437748">
    <property type="component" value="Unassembled WGS sequence"/>
</dbReference>
<evidence type="ECO:0000256" key="1">
    <source>
        <dbReference type="ARBA" id="ARBA00022481"/>
    </source>
</evidence>
<dbReference type="RefSeq" id="WP_153417851.1">
    <property type="nucleotide sequence ID" value="NZ_WFLM01000001.1"/>
</dbReference>
<evidence type="ECO:0000313" key="4">
    <source>
        <dbReference type="Proteomes" id="UP000437748"/>
    </source>
</evidence>
<dbReference type="AlphaFoldDB" id="A0A6N6VXA0"/>
<dbReference type="OrthoDB" id="9841651at2"/>
<organism evidence="3 4">
    <name type="scientific">Silvanigrella paludirubra</name>
    <dbReference type="NCBI Taxonomy" id="2499159"/>
    <lineage>
        <taxon>Bacteria</taxon>
        <taxon>Pseudomonadati</taxon>
        <taxon>Bdellovibrionota</taxon>
        <taxon>Oligoflexia</taxon>
        <taxon>Silvanigrellales</taxon>
        <taxon>Silvanigrellaceae</taxon>
        <taxon>Silvanigrella</taxon>
    </lineage>
</organism>
<dbReference type="GO" id="GO:0015627">
    <property type="term" value="C:type II protein secretion system complex"/>
    <property type="evidence" value="ECO:0007669"/>
    <property type="project" value="InterPro"/>
</dbReference>
<keyword evidence="2" id="KW-0812">Transmembrane</keyword>
<dbReference type="EMBL" id="WFLM01000001">
    <property type="protein sequence ID" value="KAB8040337.1"/>
    <property type="molecule type" value="Genomic_DNA"/>
</dbReference>
<feature type="transmembrane region" description="Helical" evidence="2">
    <location>
        <begin position="21"/>
        <end position="42"/>
    </location>
</feature>
<dbReference type="PRINTS" id="PR00813">
    <property type="entry name" value="BCTERIALGSPG"/>
</dbReference>
<gene>
    <name evidence="3" type="ORF">GCL60_00030</name>
</gene>
<accession>A0A6N6VXA0</accession>
<evidence type="ECO:0000313" key="3">
    <source>
        <dbReference type="EMBL" id="KAB8040337.1"/>
    </source>
</evidence>
<reference evidence="3 4" key="1">
    <citation type="submission" date="2019-10" db="EMBL/GenBank/DDBJ databases">
        <title>New species of Slilvanegrellaceae.</title>
        <authorList>
            <person name="Pitt A."/>
            <person name="Hahn M.W."/>
        </authorList>
    </citation>
    <scope>NUCLEOTIDE SEQUENCE [LARGE SCALE GENOMIC DNA]</scope>
    <source>
        <strain evidence="3 4">SP-Ram-0.45-NSY-1</strain>
    </source>
</reference>
<proteinExistence type="predicted"/>
<protein>
    <recommendedName>
        <fullName evidence="5">Type II secretion system protein GspG C-terminal domain-containing protein</fullName>
    </recommendedName>
</protein>
<keyword evidence="2" id="KW-1133">Transmembrane helix</keyword>
<name>A0A6N6VXA0_9BACT</name>